<gene>
    <name evidence="3" type="ORF">ISU02_05130</name>
</gene>
<evidence type="ECO:0000256" key="2">
    <source>
        <dbReference type="SAM" id="Phobius"/>
    </source>
</evidence>
<dbReference type="RefSeq" id="WP_194700735.1">
    <property type="nucleotide sequence ID" value="NZ_JADKNH010000003.1"/>
</dbReference>
<proteinExistence type="predicted"/>
<keyword evidence="2" id="KW-1133">Transmembrane helix</keyword>
<feature type="transmembrane region" description="Helical" evidence="2">
    <location>
        <begin position="81"/>
        <end position="104"/>
    </location>
</feature>
<reference evidence="3 4" key="1">
    <citation type="submission" date="2020-11" db="EMBL/GenBank/DDBJ databases">
        <title>Fusibacter basophilias sp. nov.</title>
        <authorList>
            <person name="Qiu D."/>
        </authorList>
    </citation>
    <scope>NUCLEOTIDE SEQUENCE [LARGE SCALE GENOMIC DNA]</scope>
    <source>
        <strain evidence="3 4">Q10-2</strain>
    </source>
</reference>
<keyword evidence="2" id="KW-0812">Transmembrane</keyword>
<keyword evidence="2" id="KW-0472">Membrane</keyword>
<keyword evidence="4" id="KW-1185">Reference proteome</keyword>
<accession>A0ABR9ZPX2</accession>
<organism evidence="3 4">
    <name type="scientific">Fusibacter ferrireducens</name>
    <dbReference type="NCBI Taxonomy" id="2785058"/>
    <lineage>
        <taxon>Bacteria</taxon>
        <taxon>Bacillati</taxon>
        <taxon>Bacillota</taxon>
        <taxon>Clostridia</taxon>
        <taxon>Eubacteriales</taxon>
        <taxon>Eubacteriales Family XII. Incertae Sedis</taxon>
        <taxon>Fusibacter</taxon>
    </lineage>
</organism>
<sequence>MADKKYFDVYSEHLSAKIEKNPIDADVQEKILERTLHKIETRTKDQKYQSHEKQESYENRENQLRYQRQSPKWIKSKRKSLVAACFILLFLSGFVNATPVNALYRSIFQFIPGVGIVKSEENMGISRATSHAYRVTSNAQFIEIKYAYVQNKTLVFSALTNIDHSAPKVTMDSSGKKTVISGKSKLGVYLWSEDQKIYLTDYTVASSNGTDVKKIEGTFYLEKVLEDSKVTLGIDDFDASIELELEEIKADDAPDKLGNSLFIGDLLIFADLERDGDVATLNMSSVLPSEYQNLRFYLFDDEQKIYNSSIQIMDGDGNRYYPDEKKREANNADIDTFYFNIPEHITGLKVIVPQMIFDTKVMGEIKVKSPKWGEYIKVDQHYNMGEIDLEFKGLTLVSKENDVTLKAIGEDALRFDFTAAYKAGSKQSIFQVHPDIQVKRGFKYVRTSSMGIAPYWMPEQTEGHYYCVLDEQEDVAKLSVEIRSSNVLKGPYEIRIENKKMEP</sequence>
<protein>
    <recommendedName>
        <fullName evidence="5">DUF4179 domain-containing protein</fullName>
    </recommendedName>
</protein>
<dbReference type="Proteomes" id="UP000614200">
    <property type="component" value="Unassembled WGS sequence"/>
</dbReference>
<evidence type="ECO:0000313" key="4">
    <source>
        <dbReference type="Proteomes" id="UP000614200"/>
    </source>
</evidence>
<feature type="region of interest" description="Disordered" evidence="1">
    <location>
        <begin position="42"/>
        <end position="62"/>
    </location>
</feature>
<evidence type="ECO:0008006" key="5">
    <source>
        <dbReference type="Google" id="ProtNLM"/>
    </source>
</evidence>
<dbReference type="EMBL" id="JADKNH010000003">
    <property type="protein sequence ID" value="MBF4692487.1"/>
    <property type="molecule type" value="Genomic_DNA"/>
</dbReference>
<evidence type="ECO:0000256" key="1">
    <source>
        <dbReference type="SAM" id="MobiDB-lite"/>
    </source>
</evidence>
<comment type="caution">
    <text evidence="3">The sequence shown here is derived from an EMBL/GenBank/DDBJ whole genome shotgun (WGS) entry which is preliminary data.</text>
</comment>
<name>A0ABR9ZPX2_9FIRM</name>
<evidence type="ECO:0000313" key="3">
    <source>
        <dbReference type="EMBL" id="MBF4692487.1"/>
    </source>
</evidence>